<dbReference type="InterPro" id="IPR035966">
    <property type="entry name" value="PKF_sf"/>
</dbReference>
<evidence type="ECO:0000256" key="11">
    <source>
        <dbReference type="ARBA" id="ARBA00048072"/>
    </source>
</evidence>
<comment type="catalytic activity">
    <reaction evidence="10 12">
        <text>beta-D-fructose 6-phosphate + ATP = beta-D-fructose 1,6-bisphosphate + ADP + H(+)</text>
        <dbReference type="Rhea" id="RHEA:16109"/>
        <dbReference type="ChEBI" id="CHEBI:15378"/>
        <dbReference type="ChEBI" id="CHEBI:30616"/>
        <dbReference type="ChEBI" id="CHEBI:32966"/>
        <dbReference type="ChEBI" id="CHEBI:57634"/>
        <dbReference type="ChEBI" id="CHEBI:456216"/>
        <dbReference type="EC" id="2.7.1.11"/>
    </reaction>
</comment>
<dbReference type="UniPathway" id="UPA00109">
    <property type="reaction ID" value="UER00182"/>
</dbReference>
<gene>
    <name evidence="12" type="primary">pfkA</name>
    <name evidence="14" type="ORF">SYN_00887</name>
</gene>
<keyword evidence="9 12" id="KW-0324">Glycolysis</keyword>
<dbReference type="EC" id="2.7.1.11" evidence="12"/>
<dbReference type="PANTHER" id="PTHR45770">
    <property type="entry name" value="ATP-DEPENDENT 6-PHOSPHOFRUCTOKINASE 1"/>
    <property type="match status" value="1"/>
</dbReference>
<feature type="binding site" evidence="12">
    <location>
        <begin position="216"/>
        <end position="218"/>
    </location>
    <ligand>
        <name>substrate</name>
    </ligand>
</feature>
<dbReference type="GO" id="GO:0005524">
    <property type="term" value="F:ATP binding"/>
    <property type="evidence" value="ECO:0007669"/>
    <property type="project" value="UniProtKB-KW"/>
</dbReference>
<evidence type="ECO:0000256" key="7">
    <source>
        <dbReference type="ARBA" id="ARBA00022840"/>
    </source>
</evidence>
<keyword evidence="8 12" id="KW-0460">Magnesium</keyword>
<dbReference type="GO" id="GO:0006002">
    <property type="term" value="P:fructose 6-phosphate metabolic process"/>
    <property type="evidence" value="ECO:0007669"/>
    <property type="project" value="InterPro"/>
</dbReference>
<dbReference type="PRINTS" id="PR00476">
    <property type="entry name" value="PHFRCTKINASE"/>
</dbReference>
<dbReference type="FunFam" id="3.40.50.450:FF:000002">
    <property type="entry name" value="ATP-dependent 6-phosphofructokinase"/>
    <property type="match status" value="1"/>
</dbReference>
<feature type="binding site" evidence="12">
    <location>
        <begin position="162"/>
        <end position="163"/>
    </location>
    <ligand>
        <name>ATP</name>
        <dbReference type="ChEBI" id="CHEBI:30616"/>
    </ligand>
</feature>
<dbReference type="Pfam" id="PF00365">
    <property type="entry name" value="PFK"/>
    <property type="match status" value="1"/>
</dbReference>
<protein>
    <recommendedName>
        <fullName evidence="12">ATP-dependent 6-phosphofructokinase</fullName>
        <shortName evidence="12">ATP-PFK</shortName>
        <shortName evidence="12">Phosphofructokinase</shortName>
        <ecNumber evidence="12">2.7.1.11</ecNumber>
    </recommendedName>
    <alternativeName>
        <fullName evidence="12">Phosphohexokinase</fullName>
    </alternativeName>
</protein>
<evidence type="ECO:0000256" key="12">
    <source>
        <dbReference type="HAMAP-Rule" id="MF_01981"/>
    </source>
</evidence>
<dbReference type="InterPro" id="IPR050929">
    <property type="entry name" value="PFKA"/>
</dbReference>
<evidence type="ECO:0000313" key="14">
    <source>
        <dbReference type="EMBL" id="ABC77501.1"/>
    </source>
</evidence>
<dbReference type="AlphaFoldDB" id="Q2LTU2"/>
<evidence type="ECO:0000256" key="1">
    <source>
        <dbReference type="ARBA" id="ARBA00001946"/>
    </source>
</evidence>
<evidence type="ECO:0000256" key="4">
    <source>
        <dbReference type="ARBA" id="ARBA00022723"/>
    </source>
</evidence>
<dbReference type="GO" id="GO:0046872">
    <property type="term" value="F:metal ion binding"/>
    <property type="evidence" value="ECO:0007669"/>
    <property type="project" value="UniProtKB-KW"/>
</dbReference>
<name>Q2LTU2_SYNAS</name>
<keyword evidence="3 12" id="KW-0808">Transferase</keyword>
<evidence type="ECO:0000256" key="6">
    <source>
        <dbReference type="ARBA" id="ARBA00022777"/>
    </source>
</evidence>
<dbReference type="SUPFAM" id="SSF53784">
    <property type="entry name" value="Phosphofructokinase"/>
    <property type="match status" value="1"/>
</dbReference>
<evidence type="ECO:0000313" key="15">
    <source>
        <dbReference type="Proteomes" id="UP000001933"/>
    </source>
</evidence>
<evidence type="ECO:0000256" key="10">
    <source>
        <dbReference type="ARBA" id="ARBA00048070"/>
    </source>
</evidence>
<keyword evidence="7 12" id="KW-0067">ATP-binding</keyword>
<dbReference type="STRING" id="56780.SYN_00887"/>
<evidence type="ECO:0000256" key="8">
    <source>
        <dbReference type="ARBA" id="ARBA00022842"/>
    </source>
</evidence>
<dbReference type="InParanoid" id="Q2LTU2"/>
<evidence type="ECO:0000259" key="13">
    <source>
        <dbReference type="Pfam" id="PF00365"/>
    </source>
</evidence>
<evidence type="ECO:0000256" key="2">
    <source>
        <dbReference type="ARBA" id="ARBA00003138"/>
    </source>
</evidence>
<dbReference type="EMBL" id="CP000252">
    <property type="protein sequence ID" value="ABC77501.1"/>
    <property type="molecule type" value="Genomic_DNA"/>
</dbReference>
<dbReference type="InterPro" id="IPR012004">
    <property type="entry name" value="PyroP-dep_PFK_TP0108"/>
</dbReference>
<dbReference type="eggNOG" id="COG0205">
    <property type="taxonomic scope" value="Bacteria"/>
</dbReference>
<dbReference type="GO" id="GO:0047334">
    <property type="term" value="F:diphosphate-fructose-6-phosphate 1-phosphotransferase activity"/>
    <property type="evidence" value="ECO:0007669"/>
    <property type="project" value="UniProtKB-EC"/>
</dbReference>
<keyword evidence="6 12" id="KW-0418">Kinase</keyword>
<comment type="cofactor">
    <cofactor evidence="1 12">
        <name>Mg(2+)</name>
        <dbReference type="ChEBI" id="CHEBI:18420"/>
    </cofactor>
</comment>
<comment type="subunit">
    <text evidence="12">Homodimer.</text>
</comment>
<dbReference type="HAMAP" id="MF_01981">
    <property type="entry name" value="Phosphofructokinase_II_X"/>
    <property type="match status" value="1"/>
</dbReference>
<dbReference type="PIRSF" id="PIRSF000534">
    <property type="entry name" value="PPi_PFK_TP0108"/>
    <property type="match status" value="1"/>
</dbReference>
<keyword evidence="5 12" id="KW-0547">Nucleotide-binding</keyword>
<organism evidence="14 15">
    <name type="scientific">Syntrophus aciditrophicus (strain SB)</name>
    <dbReference type="NCBI Taxonomy" id="56780"/>
    <lineage>
        <taxon>Bacteria</taxon>
        <taxon>Pseudomonadati</taxon>
        <taxon>Thermodesulfobacteriota</taxon>
        <taxon>Syntrophia</taxon>
        <taxon>Syntrophales</taxon>
        <taxon>Syntrophaceae</taxon>
        <taxon>Syntrophus</taxon>
    </lineage>
</organism>
<dbReference type="InterPro" id="IPR000023">
    <property type="entry name" value="Phosphofructokinase_dom"/>
</dbReference>
<comment type="catalytic activity">
    <reaction evidence="11">
        <text>beta-D-fructose 6-phosphate + diphosphate = beta-D-fructose 1,6-bisphosphate + phosphate + H(+)</text>
        <dbReference type="Rhea" id="RHEA:13613"/>
        <dbReference type="ChEBI" id="CHEBI:15378"/>
        <dbReference type="ChEBI" id="CHEBI:32966"/>
        <dbReference type="ChEBI" id="CHEBI:33019"/>
        <dbReference type="ChEBI" id="CHEBI:43474"/>
        <dbReference type="ChEBI" id="CHEBI:57634"/>
        <dbReference type="EC" id="2.7.1.90"/>
    </reaction>
</comment>
<feature type="active site" description="Proton acceptor" evidence="12">
    <location>
        <position position="218"/>
    </location>
</feature>
<keyword evidence="4 12" id="KW-0479">Metal-binding</keyword>
<comment type="subcellular location">
    <subcellularLocation>
        <location evidence="12">Cytoplasm</location>
    </subcellularLocation>
</comment>
<dbReference type="GO" id="GO:0003872">
    <property type="term" value="F:6-phosphofructokinase activity"/>
    <property type="evidence" value="ECO:0007669"/>
    <property type="project" value="UniProtKB-UniRule"/>
</dbReference>
<proteinExistence type="inferred from homology"/>
<feature type="domain" description="Phosphofructokinase" evidence="13">
    <location>
        <begin position="89"/>
        <end position="397"/>
    </location>
</feature>
<dbReference type="Gene3D" id="3.40.50.450">
    <property type="match status" value="1"/>
</dbReference>
<feature type="site" description="Important for substrate specificity; cannot use PPi as phosphoryl donor" evidence="12">
    <location>
        <position position="189"/>
    </location>
</feature>
<dbReference type="GO" id="GO:0005737">
    <property type="term" value="C:cytoplasm"/>
    <property type="evidence" value="ECO:0007669"/>
    <property type="project" value="UniProtKB-SubCell"/>
</dbReference>
<keyword evidence="12" id="KW-0963">Cytoplasm</keyword>
<comment type="pathway">
    <text evidence="12">Carbohydrate degradation; glycolysis; D-glyceraldehyde 3-phosphate and glycerone phosphate from D-glucose: step 3/4.</text>
</comment>
<feature type="binding site" evidence="12">
    <location>
        <position position="317"/>
    </location>
    <ligand>
        <name>substrate</name>
    </ligand>
</feature>
<comment type="function">
    <text evidence="2">Catalyzes the phosphorylation of D-fructose 6-phosphate, the first committing step of glycolysis. Uses inorganic phosphate (PPi) as phosphoryl donor instead of ATP like common ATP-dependent phosphofructokinases (ATP-PFKs), which renders the reaction reversible, and can thus function both in glycolysis and gluconeogenesis. Consistently, PPi-PFK can replace the enzymes of both the forward (ATP-PFK) and reverse (fructose-bisphosphatase (FBPase)) reactions.</text>
</comment>
<evidence type="ECO:0000256" key="3">
    <source>
        <dbReference type="ARBA" id="ARBA00022679"/>
    </source>
</evidence>
<dbReference type="InterPro" id="IPR022953">
    <property type="entry name" value="ATP_PFK"/>
</dbReference>
<dbReference type="HOGENOM" id="CLU_020655_7_4_7"/>
<evidence type="ECO:0000256" key="9">
    <source>
        <dbReference type="ARBA" id="ARBA00023152"/>
    </source>
</evidence>
<accession>Q2LTU2</accession>
<reference evidence="14 15" key="1">
    <citation type="journal article" date="2007" name="Proc. Natl. Acad. Sci. U.S.A.">
        <title>The genome of Syntrophus aciditrophicus: life at the thermodynamic limit of microbial growth.</title>
        <authorList>
            <person name="McInerney M.J."/>
            <person name="Rohlin L."/>
            <person name="Mouttaki H."/>
            <person name="Kim U."/>
            <person name="Krupp R.S."/>
            <person name="Rios-Hernandez L."/>
            <person name="Sieber J."/>
            <person name="Struchtemeyer C.G."/>
            <person name="Bhattacharyya A."/>
            <person name="Campbell J.W."/>
            <person name="Gunsalus R.P."/>
        </authorList>
    </citation>
    <scope>NUCLEOTIDE SEQUENCE [LARGE SCALE GENOMIC DNA]</scope>
    <source>
        <strain evidence="14 15">SB</strain>
    </source>
</reference>
<feature type="binding site" evidence="12">
    <location>
        <begin position="261"/>
        <end position="263"/>
    </location>
    <ligand>
        <name>substrate</name>
    </ligand>
</feature>
<comment type="function">
    <text evidence="12">Catalyzes the phosphorylation of D-fructose 6-phosphate to fructose 1,6-bisphosphate by ATP, the first committing step of glycolysis.</text>
</comment>
<evidence type="ECO:0000256" key="5">
    <source>
        <dbReference type="ARBA" id="ARBA00022741"/>
    </source>
</evidence>
<sequence>MRHGRINGFMKKVQQEDYIIQNLGECAIQSPVIVNDFTPDSKRLLLKQYLDYSNTGKNKDEKVKREIPLSVEVAGPREKIFFDPSKTKAAIVTCGGLCPGINDVIRAIVMQLYHRYGVRNIIGIKYGFQGLIPSYGHEIVELTPESVENIHREGGSILSSSRGQQNIGEMVDALSRMNVNIFFCIGGDGTMRAAERITEEITRRKLSISLIGIPKTIDNDLNFVQKTFGFDTAIAESENAISCAHVEAKGAPMGIGLVKIMGRLSGQIAVGAALAQNDVNFVLIPEVPFDLEGENGLFKALEKRLIRRKHCVILVAEGAGQELMRTNNTPQETDASGNIRLLDIGYFLKVRIEDYFKKAGIQINLKYIDPSYMIRSVRASASDSIYCSALGQYAVHAGMAGKTGMLVGLLKDEYVHLPIRVVTSGKQIDPEGNLWMRVLESTGQPPSLLNKPLDPPVEEHVVI</sequence>
<dbReference type="KEGG" id="sat:SYN_00887"/>
<feature type="binding site" evidence="12">
    <location>
        <position position="188"/>
    </location>
    <ligand>
        <name>Mg(2+)</name>
        <dbReference type="ChEBI" id="CHEBI:18420"/>
        <note>catalytic</note>
    </ligand>
</feature>
<comment type="similarity">
    <text evidence="12">Belongs to the phosphofructokinase type A (PFKA) family. PPi-dependent PFK group II subfamily. Atypical ATP-dependent clade 'X' sub-subfamily.</text>
</comment>
<dbReference type="NCBIfam" id="NF005301">
    <property type="entry name" value="PRK06830.1"/>
    <property type="match status" value="1"/>
</dbReference>
<dbReference type="Proteomes" id="UP000001933">
    <property type="component" value="Chromosome"/>
</dbReference>
<feature type="binding site" evidence="12">
    <location>
        <position position="96"/>
    </location>
    <ligand>
        <name>ATP</name>
        <dbReference type="ChEBI" id="CHEBI:30616"/>
    </ligand>
</feature>
<keyword evidence="15" id="KW-1185">Reference proteome</keyword>
<feature type="binding site" evidence="12">
    <location>
        <begin position="187"/>
        <end position="190"/>
    </location>
    <ligand>
        <name>ATP</name>
        <dbReference type="ChEBI" id="CHEBI:30616"/>
    </ligand>
</feature>
<feature type="binding site" evidence="12">
    <location>
        <begin position="372"/>
        <end position="375"/>
    </location>
    <ligand>
        <name>substrate</name>
    </ligand>
</feature>